<gene>
    <name evidence="11" type="ORF">Slin15195_G120580</name>
</gene>
<protein>
    <submittedName>
        <fullName evidence="11">Cytochrome P450</fullName>
    </submittedName>
</protein>
<evidence type="ECO:0000256" key="7">
    <source>
        <dbReference type="ARBA" id="ARBA00023033"/>
    </source>
</evidence>
<name>A0A9Q9EQG5_9PEZI</name>
<keyword evidence="5 9" id="KW-0560">Oxidoreductase</keyword>
<evidence type="ECO:0000256" key="9">
    <source>
        <dbReference type="RuleBase" id="RU000461"/>
    </source>
</evidence>
<dbReference type="PANTHER" id="PTHR46300:SF7">
    <property type="entry name" value="P450, PUTATIVE (EUROFUNG)-RELATED"/>
    <property type="match status" value="1"/>
</dbReference>
<evidence type="ECO:0000256" key="3">
    <source>
        <dbReference type="ARBA" id="ARBA00022617"/>
    </source>
</evidence>
<evidence type="ECO:0000256" key="10">
    <source>
        <dbReference type="SAM" id="Phobius"/>
    </source>
</evidence>
<dbReference type="GO" id="GO:0004497">
    <property type="term" value="F:monooxygenase activity"/>
    <property type="evidence" value="ECO:0007669"/>
    <property type="project" value="UniProtKB-KW"/>
</dbReference>
<keyword evidence="4 8" id="KW-0479">Metal-binding</keyword>
<comment type="similarity">
    <text evidence="2 9">Belongs to the cytochrome P450 family.</text>
</comment>
<sequence>MAISASTVLLVVLCFGITVYLWSFLKKPSRRLPPGPKGWPLVGNLNDLPQPDQLEYEVWSKHKGLYGPLSSLTVLGQTIIIINSADMAIELFEKRAALHSSRPAMTFAGTMCGWDLLMVFQGRPERLRQYRKQFHAIIGTSTALSKFVPLQEVEVSRFLLRVLEQPDQLLQHVRTEAGAIILKLAYGYDIEPHKEDPLVKLAEEALEQFSLASVAGAWIVDFVPALRHLPDWVPGTAFKRTARAWRRTLLNLGEIPMRFAKQQIQLGQHEPSFISGLYEQSGGELSAEEEDVAKWSATSMYSGGSDTSVSSMQLFFLAMSVYPGIQRQAQAEIDSIIGFDRLPTLADRRRLPYVSALVSEVLRWHVVAPMGVPHVATADDNIAGYDIPKGSVLLPNIWWFTHDPATYAEPMDFRPERFLGDSPERDPRDYVFGFGRRACPGKLLADTSIWITVAKSLAALNIEKAVGEEGRVIEPEIKFTAGIISHPVPFKAKITARSAKHEALVRSIEVTNPWVEGTSELLVGLDK</sequence>
<dbReference type="GO" id="GO:0020037">
    <property type="term" value="F:heme binding"/>
    <property type="evidence" value="ECO:0007669"/>
    <property type="project" value="InterPro"/>
</dbReference>
<proteinExistence type="inferred from homology"/>
<evidence type="ECO:0000313" key="11">
    <source>
        <dbReference type="EMBL" id="USW58739.1"/>
    </source>
</evidence>
<dbReference type="Proteomes" id="UP001056384">
    <property type="component" value="Chromosome 11"/>
</dbReference>
<dbReference type="AlphaFoldDB" id="A0A9Q9EQG5"/>
<comment type="cofactor">
    <cofactor evidence="1 8">
        <name>heme</name>
        <dbReference type="ChEBI" id="CHEBI:30413"/>
    </cofactor>
</comment>
<dbReference type="InterPro" id="IPR002401">
    <property type="entry name" value="Cyt_P450_E_grp-I"/>
</dbReference>
<evidence type="ECO:0000256" key="1">
    <source>
        <dbReference type="ARBA" id="ARBA00001971"/>
    </source>
</evidence>
<dbReference type="CDD" id="cd11065">
    <property type="entry name" value="CYP64-like"/>
    <property type="match status" value="1"/>
</dbReference>
<accession>A0A9Q9EQG5</accession>
<dbReference type="Gene3D" id="1.10.630.10">
    <property type="entry name" value="Cytochrome P450"/>
    <property type="match status" value="1"/>
</dbReference>
<feature type="transmembrane region" description="Helical" evidence="10">
    <location>
        <begin position="6"/>
        <end position="25"/>
    </location>
</feature>
<organism evidence="11 12">
    <name type="scientific">Septoria linicola</name>
    <dbReference type="NCBI Taxonomy" id="215465"/>
    <lineage>
        <taxon>Eukaryota</taxon>
        <taxon>Fungi</taxon>
        <taxon>Dikarya</taxon>
        <taxon>Ascomycota</taxon>
        <taxon>Pezizomycotina</taxon>
        <taxon>Dothideomycetes</taxon>
        <taxon>Dothideomycetidae</taxon>
        <taxon>Mycosphaerellales</taxon>
        <taxon>Mycosphaerellaceae</taxon>
        <taxon>Septoria</taxon>
    </lineage>
</organism>
<keyword evidence="6 8" id="KW-0408">Iron</keyword>
<evidence type="ECO:0000256" key="5">
    <source>
        <dbReference type="ARBA" id="ARBA00023002"/>
    </source>
</evidence>
<keyword evidence="10" id="KW-0812">Transmembrane</keyword>
<evidence type="ECO:0000256" key="6">
    <source>
        <dbReference type="ARBA" id="ARBA00023004"/>
    </source>
</evidence>
<feature type="binding site" description="axial binding residue" evidence="8">
    <location>
        <position position="439"/>
    </location>
    <ligand>
        <name>heme</name>
        <dbReference type="ChEBI" id="CHEBI:30413"/>
    </ligand>
    <ligandPart>
        <name>Fe</name>
        <dbReference type="ChEBI" id="CHEBI:18248"/>
    </ligandPart>
</feature>
<dbReference type="InterPro" id="IPR017972">
    <property type="entry name" value="Cyt_P450_CS"/>
</dbReference>
<keyword evidence="3 8" id="KW-0349">Heme</keyword>
<keyword evidence="7 9" id="KW-0503">Monooxygenase</keyword>
<keyword evidence="10" id="KW-0472">Membrane</keyword>
<dbReference type="EMBL" id="CP099428">
    <property type="protein sequence ID" value="USW58739.1"/>
    <property type="molecule type" value="Genomic_DNA"/>
</dbReference>
<dbReference type="SUPFAM" id="SSF48264">
    <property type="entry name" value="Cytochrome P450"/>
    <property type="match status" value="1"/>
</dbReference>
<dbReference type="InterPro" id="IPR001128">
    <property type="entry name" value="Cyt_P450"/>
</dbReference>
<evidence type="ECO:0000256" key="4">
    <source>
        <dbReference type="ARBA" id="ARBA00022723"/>
    </source>
</evidence>
<dbReference type="GO" id="GO:0016705">
    <property type="term" value="F:oxidoreductase activity, acting on paired donors, with incorporation or reduction of molecular oxygen"/>
    <property type="evidence" value="ECO:0007669"/>
    <property type="project" value="InterPro"/>
</dbReference>
<dbReference type="InterPro" id="IPR050364">
    <property type="entry name" value="Cytochrome_P450_fung"/>
</dbReference>
<evidence type="ECO:0000313" key="12">
    <source>
        <dbReference type="Proteomes" id="UP001056384"/>
    </source>
</evidence>
<evidence type="ECO:0000256" key="2">
    <source>
        <dbReference type="ARBA" id="ARBA00010617"/>
    </source>
</evidence>
<dbReference type="InterPro" id="IPR036396">
    <property type="entry name" value="Cyt_P450_sf"/>
</dbReference>
<dbReference type="PRINTS" id="PR00463">
    <property type="entry name" value="EP450I"/>
</dbReference>
<keyword evidence="10" id="KW-1133">Transmembrane helix</keyword>
<dbReference type="GO" id="GO:0005506">
    <property type="term" value="F:iron ion binding"/>
    <property type="evidence" value="ECO:0007669"/>
    <property type="project" value="InterPro"/>
</dbReference>
<evidence type="ECO:0000256" key="8">
    <source>
        <dbReference type="PIRSR" id="PIRSR602401-1"/>
    </source>
</evidence>
<dbReference type="Pfam" id="PF00067">
    <property type="entry name" value="p450"/>
    <property type="match status" value="1"/>
</dbReference>
<dbReference type="PANTHER" id="PTHR46300">
    <property type="entry name" value="P450, PUTATIVE (EUROFUNG)-RELATED-RELATED"/>
    <property type="match status" value="1"/>
</dbReference>
<dbReference type="PROSITE" id="PS00086">
    <property type="entry name" value="CYTOCHROME_P450"/>
    <property type="match status" value="1"/>
</dbReference>
<reference evidence="11" key="1">
    <citation type="submission" date="2022-06" db="EMBL/GenBank/DDBJ databases">
        <title>Complete genome sequences of two strains of the flax pathogen Septoria linicola.</title>
        <authorList>
            <person name="Lapalu N."/>
            <person name="Simon A."/>
            <person name="Demenou B."/>
            <person name="Paumier D."/>
            <person name="Guillot M.-P."/>
            <person name="Gout L."/>
            <person name="Valade R."/>
        </authorList>
    </citation>
    <scope>NUCLEOTIDE SEQUENCE</scope>
    <source>
        <strain evidence="11">SE15195</strain>
    </source>
</reference>
<keyword evidence="12" id="KW-1185">Reference proteome</keyword>